<accession>A0AA36CL89</accession>
<dbReference type="Proteomes" id="UP001177023">
    <property type="component" value="Unassembled WGS sequence"/>
</dbReference>
<feature type="compositionally biased region" description="Polar residues" evidence="1">
    <location>
        <begin position="19"/>
        <end position="33"/>
    </location>
</feature>
<reference evidence="2" key="1">
    <citation type="submission" date="2023-06" db="EMBL/GenBank/DDBJ databases">
        <authorList>
            <person name="Delattre M."/>
        </authorList>
    </citation>
    <scope>NUCLEOTIDE SEQUENCE</scope>
    <source>
        <strain evidence="2">AF72</strain>
    </source>
</reference>
<evidence type="ECO:0000256" key="1">
    <source>
        <dbReference type="SAM" id="MobiDB-lite"/>
    </source>
</evidence>
<gene>
    <name evidence="2" type="ORF">MSPICULIGERA_LOCUS9593</name>
</gene>
<comment type="caution">
    <text evidence="2">The sequence shown here is derived from an EMBL/GenBank/DDBJ whole genome shotgun (WGS) entry which is preliminary data.</text>
</comment>
<evidence type="ECO:0000313" key="3">
    <source>
        <dbReference type="Proteomes" id="UP001177023"/>
    </source>
</evidence>
<dbReference type="EMBL" id="CATQJA010002543">
    <property type="protein sequence ID" value="CAJ0571170.1"/>
    <property type="molecule type" value="Genomic_DNA"/>
</dbReference>
<keyword evidence="3" id="KW-1185">Reference proteome</keyword>
<name>A0AA36CL89_9BILA</name>
<proteinExistence type="predicted"/>
<feature type="compositionally biased region" description="Low complexity" evidence="1">
    <location>
        <begin position="1"/>
        <end position="18"/>
    </location>
</feature>
<dbReference type="AlphaFoldDB" id="A0AA36CL89"/>
<sequence length="98" mass="11001">MTSEAPSTELTTELSTSEGPASQTVTEGSTTDYSDAETVSLEFSTLAWSSSDSTTEESTIWPTTEITRYYDWLEHKDDDKFDKFSNGNDWIDEHDEGQ</sequence>
<feature type="region of interest" description="Disordered" evidence="1">
    <location>
        <begin position="1"/>
        <end position="35"/>
    </location>
</feature>
<organism evidence="2 3">
    <name type="scientific">Mesorhabditis spiculigera</name>
    <dbReference type="NCBI Taxonomy" id="96644"/>
    <lineage>
        <taxon>Eukaryota</taxon>
        <taxon>Metazoa</taxon>
        <taxon>Ecdysozoa</taxon>
        <taxon>Nematoda</taxon>
        <taxon>Chromadorea</taxon>
        <taxon>Rhabditida</taxon>
        <taxon>Rhabditina</taxon>
        <taxon>Rhabditomorpha</taxon>
        <taxon>Rhabditoidea</taxon>
        <taxon>Rhabditidae</taxon>
        <taxon>Mesorhabditinae</taxon>
        <taxon>Mesorhabditis</taxon>
    </lineage>
</organism>
<protein>
    <submittedName>
        <fullName evidence="2">Uncharacterized protein</fullName>
    </submittedName>
</protein>
<feature type="non-terminal residue" evidence="2">
    <location>
        <position position="98"/>
    </location>
</feature>
<evidence type="ECO:0000313" key="2">
    <source>
        <dbReference type="EMBL" id="CAJ0571170.1"/>
    </source>
</evidence>